<evidence type="ECO:0000313" key="1">
    <source>
        <dbReference type="EMBL" id="MCZ0858215.1"/>
    </source>
</evidence>
<accession>A0ABT4I8Z4</accession>
<organism evidence="1 2">
    <name type="scientific">Actinomyces israelii</name>
    <dbReference type="NCBI Taxonomy" id="1659"/>
    <lineage>
        <taxon>Bacteria</taxon>
        <taxon>Bacillati</taxon>
        <taxon>Actinomycetota</taxon>
        <taxon>Actinomycetes</taxon>
        <taxon>Actinomycetales</taxon>
        <taxon>Actinomycetaceae</taxon>
        <taxon>Actinomyces</taxon>
    </lineage>
</organism>
<dbReference type="RefSeq" id="WP_268917651.1">
    <property type="nucleotide sequence ID" value="NZ_JAPTMY010000018.1"/>
</dbReference>
<evidence type="ECO:0000313" key="2">
    <source>
        <dbReference type="Proteomes" id="UP001072034"/>
    </source>
</evidence>
<reference evidence="1" key="1">
    <citation type="submission" date="2022-10" db="EMBL/GenBank/DDBJ databases">
        <title>Genome sequence of Actinomyces israelii ATCC 10048.</title>
        <authorList>
            <person name="Watt R.M."/>
            <person name="Tong W.M."/>
        </authorList>
    </citation>
    <scope>NUCLEOTIDE SEQUENCE</scope>
    <source>
        <strain evidence="1">ATCC 10048</strain>
    </source>
</reference>
<dbReference type="Pfam" id="PF05402">
    <property type="entry name" value="PqqD"/>
    <property type="match status" value="1"/>
</dbReference>
<dbReference type="Proteomes" id="UP001072034">
    <property type="component" value="Unassembled WGS sequence"/>
</dbReference>
<keyword evidence="2" id="KW-1185">Reference proteome</keyword>
<dbReference type="InterPro" id="IPR008792">
    <property type="entry name" value="PQQD"/>
</dbReference>
<dbReference type="InterPro" id="IPR041881">
    <property type="entry name" value="PqqD_sf"/>
</dbReference>
<comment type="caution">
    <text evidence="1">The sequence shown here is derived from an EMBL/GenBank/DDBJ whole genome shotgun (WGS) entry which is preliminary data.</text>
</comment>
<protein>
    <submittedName>
        <fullName evidence="1">PqqD family protein</fullName>
    </submittedName>
</protein>
<gene>
    <name evidence="1" type="ORF">OHJ16_09190</name>
</gene>
<dbReference type="EMBL" id="JAPTMY010000018">
    <property type="protein sequence ID" value="MCZ0858215.1"/>
    <property type="molecule type" value="Genomic_DNA"/>
</dbReference>
<name>A0ABT4I8Z4_9ACTO</name>
<proteinExistence type="predicted"/>
<sequence>MDDGAIVLDSNRGVYFRLNRSASSVLERLLSGLSKEEIAKRISVSMEVDEGEVLNDVDSVVAQMSEAGFFVEGD</sequence>
<dbReference type="Gene3D" id="1.10.10.1150">
    <property type="entry name" value="Coenzyme PQQ synthesis protein D (PqqD)"/>
    <property type="match status" value="1"/>
</dbReference>